<feature type="compositionally biased region" description="Basic and acidic residues" evidence="10">
    <location>
        <begin position="94"/>
        <end position="103"/>
    </location>
</feature>
<dbReference type="SMART" id="SM00649">
    <property type="entry name" value="RL11"/>
    <property type="match status" value="1"/>
</dbReference>
<keyword evidence="2 7" id="KW-0488">Methylation</keyword>
<evidence type="ECO:0000256" key="2">
    <source>
        <dbReference type="ARBA" id="ARBA00022481"/>
    </source>
</evidence>
<evidence type="ECO:0000256" key="5">
    <source>
        <dbReference type="ARBA" id="ARBA00022980"/>
    </source>
</evidence>
<keyword evidence="6 7" id="KW-0687">Ribonucleoprotein</keyword>
<sequence length="142" mass="15689">MSRRIQARIKLRIPAGQANPSPPVGPILGQKGINIMNFCKTFNDRTRSIEKGTIVSASIHLYSDKNFDLIIKTSPTSELLKKFSGTEIGSPKPNSEKSGKISKNQIEKIAKIKMSDMNTRNLSSIMRSIEGTARSMGIKIEK</sequence>
<comment type="function">
    <text evidence="7 9">Forms part of the ribosomal stalk which helps the ribosome interact with GTP-bound translation factors.</text>
</comment>
<feature type="domain" description="Large ribosomal subunit protein uL11 C-terminal" evidence="11">
    <location>
        <begin position="72"/>
        <end position="140"/>
    </location>
</feature>
<dbReference type="InterPro" id="IPR006519">
    <property type="entry name" value="Ribosomal_uL11_bac-typ"/>
</dbReference>
<comment type="subunit">
    <text evidence="7">Part of the ribosomal stalk of the 50S ribosomal subunit. Interacts with L10 and the large rRNA to form the base of the stalk. L10 forms an elongated spine to which L12 dimers bind in a sequential fashion forming a multimeric L10(L12)X complex.</text>
</comment>
<protein>
    <recommendedName>
        <fullName evidence="7">Large ribosomal subunit protein uL11</fullName>
    </recommendedName>
</protein>
<dbReference type="RefSeq" id="WP_039719493.1">
    <property type="nucleotide sequence ID" value="NZ_AWXV01000002.1"/>
</dbReference>
<organism evidence="13 14">
    <name type="scientific">Candidatus Riesia pediculischaeffi PTSU</name>
    <dbReference type="NCBI Taxonomy" id="1401651"/>
    <lineage>
        <taxon>Bacteria</taxon>
        <taxon>Pseudomonadati</taxon>
        <taxon>Pseudomonadota</taxon>
        <taxon>Gammaproteobacteria</taxon>
        <taxon>Enterobacterales</taxon>
        <taxon>Enterobacteriaceae</taxon>
        <taxon>Candidatus Riesia</taxon>
    </lineage>
</organism>
<accession>A0A0C1V6P0</accession>
<dbReference type="InterPro" id="IPR036769">
    <property type="entry name" value="Ribosomal_uL11_C_sf"/>
</dbReference>
<dbReference type="NCBIfam" id="TIGR01632">
    <property type="entry name" value="L11_bact"/>
    <property type="match status" value="1"/>
</dbReference>
<dbReference type="HAMAP" id="MF_00736">
    <property type="entry name" value="Ribosomal_uL11"/>
    <property type="match status" value="1"/>
</dbReference>
<dbReference type="AlphaFoldDB" id="A0A0C1V6P0"/>
<evidence type="ECO:0000256" key="1">
    <source>
        <dbReference type="ARBA" id="ARBA00010537"/>
    </source>
</evidence>
<evidence type="ECO:0000256" key="10">
    <source>
        <dbReference type="SAM" id="MobiDB-lite"/>
    </source>
</evidence>
<evidence type="ECO:0000256" key="7">
    <source>
        <dbReference type="HAMAP-Rule" id="MF_00736"/>
    </source>
</evidence>
<dbReference type="InterPro" id="IPR020785">
    <property type="entry name" value="Ribosomal_uL11_CS"/>
</dbReference>
<dbReference type="SUPFAM" id="SSF54747">
    <property type="entry name" value="Ribosomal L11/L12e N-terminal domain"/>
    <property type="match status" value="1"/>
</dbReference>
<dbReference type="PROSITE" id="PS00359">
    <property type="entry name" value="RIBOSOMAL_L11"/>
    <property type="match status" value="1"/>
</dbReference>
<dbReference type="Gene3D" id="3.30.1550.10">
    <property type="entry name" value="Ribosomal protein L11/L12, N-terminal domain"/>
    <property type="match status" value="1"/>
</dbReference>
<dbReference type="GO" id="GO:0006412">
    <property type="term" value="P:translation"/>
    <property type="evidence" value="ECO:0007669"/>
    <property type="project" value="UniProtKB-UniRule"/>
</dbReference>
<dbReference type="InterPro" id="IPR020784">
    <property type="entry name" value="Ribosomal_uL11_N"/>
</dbReference>
<evidence type="ECO:0000256" key="6">
    <source>
        <dbReference type="ARBA" id="ARBA00023274"/>
    </source>
</evidence>
<dbReference type="Gene3D" id="1.10.10.250">
    <property type="entry name" value="Ribosomal protein L11, C-terminal domain"/>
    <property type="match status" value="1"/>
</dbReference>
<dbReference type="GO" id="GO:0022625">
    <property type="term" value="C:cytosolic large ribosomal subunit"/>
    <property type="evidence" value="ECO:0007669"/>
    <property type="project" value="TreeGrafter"/>
</dbReference>
<evidence type="ECO:0000259" key="12">
    <source>
        <dbReference type="Pfam" id="PF03946"/>
    </source>
</evidence>
<comment type="PTM">
    <text evidence="7 9">One or more lysine residues are methylated.</text>
</comment>
<gene>
    <name evidence="7" type="primary">rplK</name>
    <name evidence="13" type="ORF">P689_11980</name>
</gene>
<keyword evidence="4 7" id="KW-0694">RNA-binding</keyword>
<keyword evidence="3 7" id="KW-0699">rRNA-binding</keyword>
<evidence type="ECO:0000256" key="3">
    <source>
        <dbReference type="ARBA" id="ARBA00022730"/>
    </source>
</evidence>
<dbReference type="GO" id="GO:0003735">
    <property type="term" value="F:structural constituent of ribosome"/>
    <property type="evidence" value="ECO:0007669"/>
    <property type="project" value="InterPro"/>
</dbReference>
<reference evidence="13 14" key="1">
    <citation type="journal article" date="2014" name="G3 (Bethesda)">
        <title>Genome sequence of Candidatus Riesia pediculischaeffi, endosymbiont of chimpanzee lice, and genomic comparison of recently acquired endosymbionts from human and chimpanzee lice.</title>
        <authorList>
            <person name="Boyd B.M."/>
            <person name="Allen J.M."/>
            <person name="de Crecy-Lagard V."/>
            <person name="Reed D.L."/>
        </authorList>
    </citation>
    <scope>NUCLEOTIDE SEQUENCE [LARGE SCALE GENOMIC DNA]</scope>
    <source>
        <strain evidence="13 14">PTSU</strain>
    </source>
</reference>
<dbReference type="OrthoDB" id="9802408at2"/>
<feature type="region of interest" description="Disordered" evidence="10">
    <location>
        <begin position="84"/>
        <end position="103"/>
    </location>
</feature>
<keyword evidence="5 7" id="KW-0689">Ribosomal protein</keyword>
<dbReference type="FunFam" id="3.30.1550.10:FF:000005">
    <property type="entry name" value="50S ribosomal protein L11"/>
    <property type="match status" value="1"/>
</dbReference>
<dbReference type="Pfam" id="PF03946">
    <property type="entry name" value="Ribosomal_L11_N"/>
    <property type="match status" value="1"/>
</dbReference>
<evidence type="ECO:0000313" key="13">
    <source>
        <dbReference type="EMBL" id="KIE64109.1"/>
    </source>
</evidence>
<evidence type="ECO:0000256" key="9">
    <source>
        <dbReference type="RuleBase" id="RU003979"/>
    </source>
</evidence>
<dbReference type="PATRIC" id="fig|1401651.3.peg.108"/>
<dbReference type="PANTHER" id="PTHR11661">
    <property type="entry name" value="60S RIBOSOMAL PROTEIN L12"/>
    <property type="match status" value="1"/>
</dbReference>
<dbReference type="SUPFAM" id="SSF46906">
    <property type="entry name" value="Ribosomal protein L11, C-terminal domain"/>
    <property type="match status" value="1"/>
</dbReference>
<dbReference type="InterPro" id="IPR000911">
    <property type="entry name" value="Ribosomal_uL11"/>
</dbReference>
<feature type="domain" description="Large ribosomal subunit protein uL11 N-terminal" evidence="12">
    <location>
        <begin position="9"/>
        <end position="67"/>
    </location>
</feature>
<dbReference type="InterPro" id="IPR036796">
    <property type="entry name" value="Ribosomal_uL11_N_sf"/>
</dbReference>
<comment type="similarity">
    <text evidence="1 7 8">Belongs to the universal ribosomal protein uL11 family.</text>
</comment>
<dbReference type="GO" id="GO:0070180">
    <property type="term" value="F:large ribosomal subunit rRNA binding"/>
    <property type="evidence" value="ECO:0007669"/>
    <property type="project" value="UniProtKB-UniRule"/>
</dbReference>
<comment type="caution">
    <text evidence="13">The sequence shown here is derived from an EMBL/GenBank/DDBJ whole genome shotgun (WGS) entry which is preliminary data.</text>
</comment>
<evidence type="ECO:0000313" key="14">
    <source>
        <dbReference type="Proteomes" id="UP000054529"/>
    </source>
</evidence>
<evidence type="ECO:0000259" key="11">
    <source>
        <dbReference type="Pfam" id="PF00298"/>
    </source>
</evidence>
<dbReference type="CDD" id="cd00349">
    <property type="entry name" value="Ribosomal_L11"/>
    <property type="match status" value="1"/>
</dbReference>
<evidence type="ECO:0000256" key="8">
    <source>
        <dbReference type="RuleBase" id="RU003978"/>
    </source>
</evidence>
<name>A0A0C1V6P0_9ENTR</name>
<evidence type="ECO:0000256" key="4">
    <source>
        <dbReference type="ARBA" id="ARBA00022884"/>
    </source>
</evidence>
<dbReference type="Proteomes" id="UP000054529">
    <property type="component" value="Unassembled WGS sequence"/>
</dbReference>
<proteinExistence type="inferred from homology"/>
<dbReference type="EMBL" id="AWXV01000002">
    <property type="protein sequence ID" value="KIE64109.1"/>
    <property type="molecule type" value="Genomic_DNA"/>
</dbReference>
<dbReference type="InterPro" id="IPR020783">
    <property type="entry name" value="Ribosomal_uL11_C"/>
</dbReference>
<dbReference type="Pfam" id="PF00298">
    <property type="entry name" value="Ribosomal_L11"/>
    <property type="match status" value="1"/>
</dbReference>
<dbReference type="HOGENOM" id="CLU_074237_2_0_6"/>
<dbReference type="PANTHER" id="PTHR11661:SF1">
    <property type="entry name" value="LARGE RIBOSOMAL SUBUNIT PROTEIN UL11M"/>
    <property type="match status" value="1"/>
</dbReference>